<feature type="binding site" evidence="10">
    <location>
        <begin position="12"/>
        <end position="19"/>
    </location>
    <ligand>
        <name>ATP</name>
        <dbReference type="ChEBI" id="CHEBI:30616"/>
    </ligand>
</feature>
<evidence type="ECO:0000256" key="4">
    <source>
        <dbReference type="ARBA" id="ARBA00012121"/>
    </source>
</evidence>
<dbReference type="PANTHER" id="PTHR42700">
    <property type="entry name" value="SULFATE ADENYLYLTRANSFERASE"/>
    <property type="match status" value="1"/>
</dbReference>
<comment type="catalytic activity">
    <reaction evidence="1 10 11">
        <text>adenosine 5'-phosphosulfate + ATP = 3'-phosphoadenylyl sulfate + ADP + H(+)</text>
        <dbReference type="Rhea" id="RHEA:24152"/>
        <dbReference type="ChEBI" id="CHEBI:15378"/>
        <dbReference type="ChEBI" id="CHEBI:30616"/>
        <dbReference type="ChEBI" id="CHEBI:58243"/>
        <dbReference type="ChEBI" id="CHEBI:58339"/>
        <dbReference type="ChEBI" id="CHEBI:456216"/>
        <dbReference type="EC" id="2.7.1.25"/>
    </reaction>
</comment>
<dbReference type="InterPro" id="IPR059117">
    <property type="entry name" value="APS_kinase_dom"/>
</dbReference>
<name>A0AA43KH42_9CYAN</name>
<organism evidence="13 14">
    <name type="scientific">Umezakia ovalisporum FSS-62</name>
    <dbReference type="NCBI Taxonomy" id="2971776"/>
    <lineage>
        <taxon>Bacteria</taxon>
        <taxon>Bacillati</taxon>
        <taxon>Cyanobacteriota</taxon>
        <taxon>Cyanophyceae</taxon>
        <taxon>Nostocales</taxon>
        <taxon>Nodulariaceae</taxon>
        <taxon>Umezakia</taxon>
    </lineage>
</organism>
<keyword evidence="6 10" id="KW-0808">Transferase</keyword>
<evidence type="ECO:0000256" key="6">
    <source>
        <dbReference type="ARBA" id="ARBA00022679"/>
    </source>
</evidence>
<dbReference type="PANTHER" id="PTHR42700:SF1">
    <property type="entry name" value="SULFATE ADENYLYLTRANSFERASE"/>
    <property type="match status" value="1"/>
</dbReference>
<keyword evidence="8 10" id="KW-0418">Kinase</keyword>
<comment type="function">
    <text evidence="2 10 11">Catalyzes the synthesis of activated sulfate.</text>
</comment>
<dbReference type="GO" id="GO:0005737">
    <property type="term" value="C:cytoplasm"/>
    <property type="evidence" value="ECO:0007669"/>
    <property type="project" value="TreeGrafter"/>
</dbReference>
<dbReference type="FunFam" id="3.40.50.300:FF:000802">
    <property type="entry name" value="Sulfate adenylyltransferase"/>
    <property type="match status" value="1"/>
</dbReference>
<dbReference type="SUPFAM" id="SSF52540">
    <property type="entry name" value="P-loop containing nucleoside triphosphate hydrolases"/>
    <property type="match status" value="1"/>
</dbReference>
<comment type="pathway">
    <text evidence="3 10 11">Sulfur metabolism; hydrogen sulfide biosynthesis; sulfite from sulfate: step 2/3.</text>
</comment>
<dbReference type="GO" id="GO:0010134">
    <property type="term" value="P:sulfate assimilation via adenylyl sulfate reduction"/>
    <property type="evidence" value="ECO:0007669"/>
    <property type="project" value="TreeGrafter"/>
</dbReference>
<evidence type="ECO:0000313" key="13">
    <source>
        <dbReference type="EMBL" id="MDH6065218.1"/>
    </source>
</evidence>
<dbReference type="RefSeq" id="WP_280656308.1">
    <property type="nucleotide sequence ID" value="NZ_JANQDL010000103.1"/>
</dbReference>
<dbReference type="EMBL" id="JANQDL010000103">
    <property type="protein sequence ID" value="MDH6065218.1"/>
    <property type="molecule type" value="Genomic_DNA"/>
</dbReference>
<dbReference type="HAMAP" id="MF_00065">
    <property type="entry name" value="Adenylyl_sulf_kinase"/>
    <property type="match status" value="1"/>
</dbReference>
<accession>A0AA43KH42</accession>
<evidence type="ECO:0000256" key="3">
    <source>
        <dbReference type="ARBA" id="ARBA00004806"/>
    </source>
</evidence>
<dbReference type="Proteomes" id="UP001159370">
    <property type="component" value="Unassembled WGS sequence"/>
</dbReference>
<dbReference type="CDD" id="cd02027">
    <property type="entry name" value="APSK"/>
    <property type="match status" value="1"/>
</dbReference>
<reference evidence="13 14" key="1">
    <citation type="journal article" date="2023" name="J. Phycol.">
        <title>Chrysosporum ovalisporum is synonymous with the true-branching cyanobacterium Umezakia natans (Nostocales/Aphanizomenonaceae).</title>
        <authorList>
            <person name="McGregor G.B."/>
            <person name="Sendall B.C."/>
            <person name="Niiyama Y."/>
            <person name="Tuji A."/>
            <person name="Willis A."/>
        </authorList>
    </citation>
    <scope>NUCLEOTIDE SEQUENCE [LARGE SCALE GENOMIC DNA]</scope>
    <source>
        <strain evidence="13 14">FSS-62</strain>
    </source>
</reference>
<keyword evidence="5 10" id="KW-0597">Phosphoprotein</keyword>
<evidence type="ECO:0000259" key="12">
    <source>
        <dbReference type="Pfam" id="PF01583"/>
    </source>
</evidence>
<protein>
    <recommendedName>
        <fullName evidence="4 10">Adenylyl-sulfate kinase</fullName>
        <ecNumber evidence="4 10">2.7.1.25</ecNumber>
    </recommendedName>
    <alternativeName>
        <fullName evidence="10">APS kinase</fullName>
    </alternativeName>
    <alternativeName>
        <fullName evidence="10">ATP adenosine-5'-phosphosulfate 3'-phosphotransferase</fullName>
    </alternativeName>
    <alternativeName>
        <fullName evidence="10">Adenosine-5'-phosphosulfate kinase</fullName>
    </alternativeName>
</protein>
<dbReference type="NCBIfam" id="NF003013">
    <property type="entry name" value="PRK03846.1"/>
    <property type="match status" value="1"/>
</dbReference>
<comment type="caution">
    <text evidence="13">The sequence shown here is derived from an EMBL/GenBank/DDBJ whole genome shotgun (WGS) entry which is preliminary data.</text>
</comment>
<dbReference type="AlphaFoldDB" id="A0AA43KH42"/>
<dbReference type="EC" id="2.7.1.25" evidence="4 10"/>
<gene>
    <name evidence="10 13" type="primary">cysC</name>
    <name evidence="13" type="ORF">NWP23_15940</name>
</gene>
<proteinExistence type="inferred from homology"/>
<sequence>MENIGATIWFTGLSGSGKTTISAEVARILRERGLKVEILDGDIVRQNLTRDLGFSRADRDENIRRIGFVAQLLTRNGVIVLVSAISPYRDIRQEVRQKIGNNFIEVYVNAPLATCEARDVKGLYKRARQGEIKFFTGIDDPYEPPLKPEVECLTDEESLEKSVAKVIEHFDTFCGNTANSLVEPEYITPR</sequence>
<dbReference type="GO" id="GO:0004781">
    <property type="term" value="F:sulfate adenylyltransferase (ATP) activity"/>
    <property type="evidence" value="ECO:0007669"/>
    <property type="project" value="TreeGrafter"/>
</dbReference>
<dbReference type="NCBIfam" id="NF002059">
    <property type="entry name" value="PRK00889.1"/>
    <property type="match status" value="1"/>
</dbReference>
<dbReference type="GO" id="GO:0070814">
    <property type="term" value="P:hydrogen sulfide biosynthetic process"/>
    <property type="evidence" value="ECO:0007669"/>
    <property type="project" value="UniProtKB-UniRule"/>
</dbReference>
<feature type="domain" description="APS kinase" evidence="12">
    <location>
        <begin position="5"/>
        <end position="151"/>
    </location>
</feature>
<dbReference type="GO" id="GO:0019379">
    <property type="term" value="P:sulfate assimilation, phosphoadenylyl sulfate reduction by phosphoadenylyl-sulfate reductase (thioredoxin)"/>
    <property type="evidence" value="ECO:0007669"/>
    <property type="project" value="TreeGrafter"/>
</dbReference>
<dbReference type="InterPro" id="IPR027417">
    <property type="entry name" value="P-loop_NTPase"/>
</dbReference>
<dbReference type="InterPro" id="IPR050512">
    <property type="entry name" value="Sulf_AdTrans/APS_kinase"/>
</dbReference>
<dbReference type="Gene3D" id="3.40.50.300">
    <property type="entry name" value="P-loop containing nucleotide triphosphate hydrolases"/>
    <property type="match status" value="1"/>
</dbReference>
<evidence type="ECO:0000256" key="2">
    <source>
        <dbReference type="ARBA" id="ARBA00002632"/>
    </source>
</evidence>
<feature type="active site" description="Phosphoserine intermediate" evidence="10">
    <location>
        <position position="86"/>
    </location>
</feature>
<evidence type="ECO:0000313" key="14">
    <source>
        <dbReference type="Proteomes" id="UP001159370"/>
    </source>
</evidence>
<dbReference type="Pfam" id="PF01583">
    <property type="entry name" value="APS_kinase"/>
    <property type="match status" value="1"/>
</dbReference>
<comment type="similarity">
    <text evidence="10 11">Belongs to the APS kinase family.</text>
</comment>
<evidence type="ECO:0000256" key="8">
    <source>
        <dbReference type="ARBA" id="ARBA00022777"/>
    </source>
</evidence>
<evidence type="ECO:0000256" key="7">
    <source>
        <dbReference type="ARBA" id="ARBA00022741"/>
    </source>
</evidence>
<dbReference type="GO" id="GO:0004020">
    <property type="term" value="F:adenylylsulfate kinase activity"/>
    <property type="evidence" value="ECO:0007669"/>
    <property type="project" value="UniProtKB-UniRule"/>
</dbReference>
<evidence type="ECO:0000256" key="1">
    <source>
        <dbReference type="ARBA" id="ARBA00001823"/>
    </source>
</evidence>
<keyword evidence="7 10" id="KW-0547">Nucleotide-binding</keyword>
<dbReference type="GO" id="GO:0005524">
    <property type="term" value="F:ATP binding"/>
    <property type="evidence" value="ECO:0007669"/>
    <property type="project" value="UniProtKB-UniRule"/>
</dbReference>
<keyword evidence="9 10" id="KW-0067">ATP-binding</keyword>
<evidence type="ECO:0000256" key="11">
    <source>
        <dbReference type="RuleBase" id="RU004347"/>
    </source>
</evidence>
<dbReference type="InterPro" id="IPR002891">
    <property type="entry name" value="APS"/>
</dbReference>
<dbReference type="NCBIfam" id="TIGR00455">
    <property type="entry name" value="apsK"/>
    <property type="match status" value="1"/>
</dbReference>
<evidence type="ECO:0000256" key="10">
    <source>
        <dbReference type="HAMAP-Rule" id="MF_00065"/>
    </source>
</evidence>
<evidence type="ECO:0000256" key="9">
    <source>
        <dbReference type="ARBA" id="ARBA00022840"/>
    </source>
</evidence>
<evidence type="ECO:0000256" key="5">
    <source>
        <dbReference type="ARBA" id="ARBA00022553"/>
    </source>
</evidence>